<name>A0ABU4CSL8_RHOJO</name>
<proteinExistence type="inferred from homology"/>
<evidence type="ECO:0000256" key="1">
    <source>
        <dbReference type="ARBA" id="ARBA00006484"/>
    </source>
</evidence>
<dbReference type="InterPro" id="IPR002347">
    <property type="entry name" value="SDR_fam"/>
</dbReference>
<accession>A0ABU4CSL8</accession>
<dbReference type="EMBL" id="JAWLKA010000041">
    <property type="protein sequence ID" value="MDV6286580.1"/>
    <property type="molecule type" value="Genomic_DNA"/>
</dbReference>
<dbReference type="PRINTS" id="PR00080">
    <property type="entry name" value="SDRFAMILY"/>
</dbReference>
<dbReference type="PRINTS" id="PR00081">
    <property type="entry name" value="GDHRDH"/>
</dbReference>
<dbReference type="Gene3D" id="3.40.50.720">
    <property type="entry name" value="NAD(P)-binding Rossmann-like Domain"/>
    <property type="match status" value="1"/>
</dbReference>
<dbReference type="InterPro" id="IPR020904">
    <property type="entry name" value="Sc_DH/Rdtase_CS"/>
</dbReference>
<dbReference type="InterPro" id="IPR036291">
    <property type="entry name" value="NAD(P)-bd_dom_sf"/>
</dbReference>
<evidence type="ECO:0000313" key="3">
    <source>
        <dbReference type="Proteomes" id="UP001185737"/>
    </source>
</evidence>
<organism evidence="2 3">
    <name type="scientific">Rhodococcus jostii</name>
    <dbReference type="NCBI Taxonomy" id="132919"/>
    <lineage>
        <taxon>Bacteria</taxon>
        <taxon>Bacillati</taxon>
        <taxon>Actinomycetota</taxon>
        <taxon>Actinomycetes</taxon>
        <taxon>Mycobacteriales</taxon>
        <taxon>Nocardiaceae</taxon>
        <taxon>Rhodococcus</taxon>
    </lineage>
</organism>
<reference evidence="2 3" key="1">
    <citation type="submission" date="2023-10" db="EMBL/GenBank/DDBJ databases">
        <title>Development of a sustainable strategy for remediation of hydrocarbon-contaminated territories based on the waste exchange concept.</title>
        <authorList>
            <person name="Krivoruchko A."/>
        </authorList>
    </citation>
    <scope>NUCLEOTIDE SEQUENCE [LARGE SCALE GENOMIC DNA]</scope>
    <source>
        <strain evidence="2 3">IEGM 60</strain>
    </source>
</reference>
<comment type="caution">
    <text evidence="2">The sequence shown here is derived from an EMBL/GenBank/DDBJ whole genome shotgun (WGS) entry which is preliminary data.</text>
</comment>
<dbReference type="PROSITE" id="PS00061">
    <property type="entry name" value="ADH_SHORT"/>
    <property type="match status" value="1"/>
</dbReference>
<gene>
    <name evidence="2" type="ORF">R3Q59_39560</name>
</gene>
<dbReference type="SUPFAM" id="SSF51735">
    <property type="entry name" value="NAD(P)-binding Rossmann-fold domains"/>
    <property type="match status" value="1"/>
</dbReference>
<dbReference type="PANTHER" id="PTHR42760">
    <property type="entry name" value="SHORT-CHAIN DEHYDROGENASES/REDUCTASES FAMILY MEMBER"/>
    <property type="match status" value="1"/>
</dbReference>
<sequence>MNEPRVAVVTGGAQGIGKAVGQALAAAGFSVALTDIQHDRVEATAQELSADTGARVRGYAADVTDLVAVEASVGRINDELGRVDVLVNNAGIITSNYVPAEDVSEEDFDLMMATHVKGAFLYSKSVIPYMKRQKYGRIVMVSSVVGALGFTRRIGYSTAKTAVLGLTRSLAVETGRWNITVNCISPGYILTQPIADRVAAGDLDEESLLARVPLARWGRPEDIAGVIGALATPAFDYVTGTEIPVDGGYRIQGDYLRPDPES</sequence>
<evidence type="ECO:0000313" key="2">
    <source>
        <dbReference type="EMBL" id="MDV6286580.1"/>
    </source>
</evidence>
<protein>
    <submittedName>
        <fullName evidence="2">SDR family NAD(P)-dependent oxidoreductase</fullName>
    </submittedName>
</protein>
<dbReference type="Pfam" id="PF13561">
    <property type="entry name" value="adh_short_C2"/>
    <property type="match status" value="1"/>
</dbReference>
<keyword evidence="3" id="KW-1185">Reference proteome</keyword>
<dbReference type="PANTHER" id="PTHR42760:SF40">
    <property type="entry name" value="3-OXOACYL-[ACYL-CARRIER-PROTEIN] REDUCTASE, CHLOROPLASTIC"/>
    <property type="match status" value="1"/>
</dbReference>
<dbReference type="Proteomes" id="UP001185737">
    <property type="component" value="Unassembled WGS sequence"/>
</dbReference>
<dbReference type="RefSeq" id="WP_317571579.1">
    <property type="nucleotide sequence ID" value="NZ_JAWLKA010000041.1"/>
</dbReference>
<comment type="similarity">
    <text evidence="1">Belongs to the short-chain dehydrogenases/reductases (SDR) family.</text>
</comment>